<dbReference type="CDD" id="cd02325">
    <property type="entry name" value="R3H"/>
    <property type="match status" value="1"/>
</dbReference>
<dbReference type="InterPro" id="IPR025952">
    <property type="entry name" value="R3H-assoc_dom"/>
</dbReference>
<feature type="domain" description="R3H-associated N-terminal" evidence="1">
    <location>
        <begin position="66"/>
        <end position="172"/>
    </location>
</feature>
<name>A0ABM1EBI5_PRICU</name>
<accession>A0ABM1EBI5</accession>
<dbReference type="PANTHER" id="PTHR32019:SF2">
    <property type="entry name" value="R3H DOMAIN-CONTAINING PROTEIN 4"/>
    <property type="match status" value="1"/>
</dbReference>
<evidence type="ECO:0000313" key="3">
    <source>
        <dbReference type="RefSeq" id="XP_014669556.1"/>
    </source>
</evidence>
<dbReference type="Pfam" id="PF13902">
    <property type="entry name" value="R3H-assoc"/>
    <property type="match status" value="1"/>
</dbReference>
<protein>
    <submittedName>
        <fullName evidence="3">Uncharacterized protein LOC106810644</fullName>
    </submittedName>
</protein>
<dbReference type="RefSeq" id="XP_014669556.1">
    <property type="nucleotide sequence ID" value="XM_014814070.1"/>
</dbReference>
<dbReference type="GeneID" id="106810644"/>
<dbReference type="InterPro" id="IPR039629">
    <property type="entry name" value="R3HDM4"/>
</dbReference>
<sequence>MGIIGAPRDHFFVDGNDLNILNDIANNLEAVELDNGPFVGATPRRRVKGRVRAKLTGGSKASLCDSKAMGNRKGRRYNNTMFLLNLEEIDDGDVNIYDFISGHISPFAQLIAEKEKMESWNDFINSSENEQQTILESGYSDHHFLGSISPVKQEGSERLAYTGQDCFKRLDGSLQFMVLRRHFPTGMLAHLEQEVTSFFSCCSDLVMVITLGSSFERYVLHAICQFLKLRSHSHDSSKGKRETHIENPHRQFLVPPMSLQAYIIRHGSERRSPK</sequence>
<dbReference type="SUPFAM" id="SSF82708">
    <property type="entry name" value="R3H domain"/>
    <property type="match status" value="1"/>
</dbReference>
<dbReference type="PANTHER" id="PTHR32019">
    <property type="entry name" value="R3H DOMAIN-CONTAINING PROTEIN 4"/>
    <property type="match status" value="1"/>
</dbReference>
<keyword evidence="2" id="KW-1185">Reference proteome</keyword>
<reference evidence="3" key="1">
    <citation type="submission" date="2025-08" db="UniProtKB">
        <authorList>
            <consortium name="RefSeq"/>
        </authorList>
    </citation>
    <scope>IDENTIFICATION</scope>
</reference>
<organism evidence="2 3">
    <name type="scientific">Priapulus caudatus</name>
    <name type="common">Priapulid worm</name>
    <dbReference type="NCBI Taxonomy" id="37621"/>
    <lineage>
        <taxon>Eukaryota</taxon>
        <taxon>Metazoa</taxon>
        <taxon>Ecdysozoa</taxon>
        <taxon>Scalidophora</taxon>
        <taxon>Priapulida</taxon>
        <taxon>Priapulimorpha</taxon>
        <taxon>Priapulimorphida</taxon>
        <taxon>Priapulidae</taxon>
        <taxon>Priapulus</taxon>
    </lineage>
</organism>
<dbReference type="Proteomes" id="UP000695022">
    <property type="component" value="Unplaced"/>
</dbReference>
<dbReference type="InterPro" id="IPR036867">
    <property type="entry name" value="R3H_dom_sf"/>
</dbReference>
<evidence type="ECO:0000259" key="1">
    <source>
        <dbReference type="Pfam" id="PF13902"/>
    </source>
</evidence>
<evidence type="ECO:0000313" key="2">
    <source>
        <dbReference type="Proteomes" id="UP000695022"/>
    </source>
</evidence>
<gene>
    <name evidence="3" type="primary">LOC106810644</name>
</gene>
<proteinExistence type="predicted"/>